<feature type="region of interest" description="Disordered" evidence="4">
    <location>
        <begin position="52"/>
        <end position="88"/>
    </location>
</feature>
<dbReference type="GeneID" id="100745956"/>
<keyword evidence="7" id="KW-1185">Reference proteome</keyword>
<name>A0A6P3E4V1_BOMIM</name>
<evidence type="ECO:0000313" key="8">
    <source>
        <dbReference type="RefSeq" id="XP_003493913.1"/>
    </source>
</evidence>
<dbReference type="Gene3D" id="3.30.1330.30">
    <property type="match status" value="1"/>
</dbReference>
<dbReference type="OMA" id="FLKFHKY"/>
<dbReference type="InterPro" id="IPR029064">
    <property type="entry name" value="Ribosomal_eL30-like_sf"/>
</dbReference>
<dbReference type="CDD" id="cd18106">
    <property type="entry name" value="SpoU-like_RNMTL1"/>
    <property type="match status" value="1"/>
</dbReference>
<dbReference type="AlphaFoldDB" id="A0A6P3E4V1"/>
<feature type="compositionally biased region" description="Basic and acidic residues" evidence="4">
    <location>
        <begin position="74"/>
        <end position="87"/>
    </location>
</feature>
<dbReference type="InterPro" id="IPR029026">
    <property type="entry name" value="tRNA_m1G_MTases_N"/>
</dbReference>
<dbReference type="GO" id="GO:0008173">
    <property type="term" value="F:RNA methyltransferase activity"/>
    <property type="evidence" value="ECO:0007669"/>
    <property type="project" value="InterPro"/>
</dbReference>
<dbReference type="InterPro" id="IPR029028">
    <property type="entry name" value="Alpha/beta_knot_MTases"/>
</dbReference>
<feature type="domain" description="tRNA/rRNA methyltransferase SpoU type" evidence="5">
    <location>
        <begin position="202"/>
        <end position="280"/>
    </location>
</feature>
<dbReference type="OrthoDB" id="270651at2759"/>
<reference evidence="8" key="1">
    <citation type="submission" date="2025-08" db="UniProtKB">
        <authorList>
            <consortium name="RefSeq"/>
        </authorList>
    </citation>
    <scope>IDENTIFICATION</scope>
</reference>
<sequence length="418" mass="47497">MVFLNIVRNTIQPIRYAKQLKTVNLCIIRTYARWVSRRPIAIVNEDELFESEDTTQPQIRRERISARKSSKKKPTQEKKSEKTENAAKKNLFTKLKENEKIVSSLMSNLKSRKRREKNDEIVLEGKRLIIDAIKSGAIPHSIIFNDSSDIAALKLPNEVKLYKVPYTTIQLWSALTTSPGLLGIFKTPNVHKNEPADNALPLTIVCDNIREPGNLGSIMRAAAAVGCEKLILMKGCVDLWDPKVLRSAAGTHFQLPIHAFPTWDEIPLLISEDSNIFVADSTFGDEFLHNYSTEILQTSLQIFDIDPEDLKSKLTVDTNKQSKEDMVPKNKYLMRDFMLKLPIIPYYSVDYTKKETVIVVSGETEGLNFNSYKFLKEKNGIRINIPLVKGVDSLNAAVALGVVIFEIRRQFFKKKSLL</sequence>
<dbReference type="Gene3D" id="3.40.1280.10">
    <property type="match status" value="1"/>
</dbReference>
<dbReference type="InterPro" id="IPR053888">
    <property type="entry name" value="MRM3-like_sub_bind"/>
</dbReference>
<dbReference type="PANTHER" id="PTHR43191">
    <property type="entry name" value="RRNA METHYLTRANSFERASE 3"/>
    <property type="match status" value="1"/>
</dbReference>
<dbReference type="InterPro" id="IPR051259">
    <property type="entry name" value="rRNA_Methyltransferase"/>
</dbReference>
<dbReference type="Pfam" id="PF00588">
    <property type="entry name" value="SpoU_methylase"/>
    <property type="match status" value="1"/>
</dbReference>
<dbReference type="InterPro" id="IPR001537">
    <property type="entry name" value="SpoU_MeTrfase"/>
</dbReference>
<organism evidence="7 8">
    <name type="scientific">Bombus impatiens</name>
    <name type="common">Bumblebee</name>
    <dbReference type="NCBI Taxonomy" id="132113"/>
    <lineage>
        <taxon>Eukaryota</taxon>
        <taxon>Metazoa</taxon>
        <taxon>Ecdysozoa</taxon>
        <taxon>Arthropoda</taxon>
        <taxon>Hexapoda</taxon>
        <taxon>Insecta</taxon>
        <taxon>Pterygota</taxon>
        <taxon>Neoptera</taxon>
        <taxon>Endopterygota</taxon>
        <taxon>Hymenoptera</taxon>
        <taxon>Apocrita</taxon>
        <taxon>Aculeata</taxon>
        <taxon>Apoidea</taxon>
        <taxon>Anthophila</taxon>
        <taxon>Apidae</taxon>
        <taxon>Bombus</taxon>
        <taxon>Pyrobombus</taxon>
    </lineage>
</organism>
<gene>
    <name evidence="8" type="primary">LOC100745956</name>
</gene>
<evidence type="ECO:0000259" key="6">
    <source>
        <dbReference type="Pfam" id="PF22435"/>
    </source>
</evidence>
<dbReference type="GO" id="GO:0032259">
    <property type="term" value="P:methylation"/>
    <property type="evidence" value="ECO:0007669"/>
    <property type="project" value="UniProtKB-KW"/>
</dbReference>
<dbReference type="Pfam" id="PF22435">
    <property type="entry name" value="MRM3-like_sub_bind"/>
    <property type="match status" value="1"/>
</dbReference>
<keyword evidence="3" id="KW-0808">Transferase</keyword>
<accession>A0A6P3E4V1</accession>
<dbReference type="RefSeq" id="XP_003493913.1">
    <property type="nucleotide sequence ID" value="XM_003493865.4"/>
</dbReference>
<evidence type="ECO:0000256" key="1">
    <source>
        <dbReference type="ARBA" id="ARBA00007228"/>
    </source>
</evidence>
<evidence type="ECO:0000256" key="2">
    <source>
        <dbReference type="ARBA" id="ARBA00022603"/>
    </source>
</evidence>
<evidence type="ECO:0000256" key="4">
    <source>
        <dbReference type="SAM" id="MobiDB-lite"/>
    </source>
</evidence>
<dbReference type="PANTHER" id="PTHR43191:SF2">
    <property type="entry name" value="RRNA METHYLTRANSFERASE 3, MITOCHONDRIAL"/>
    <property type="match status" value="1"/>
</dbReference>
<evidence type="ECO:0000256" key="3">
    <source>
        <dbReference type="ARBA" id="ARBA00022679"/>
    </source>
</evidence>
<dbReference type="GO" id="GO:0003723">
    <property type="term" value="F:RNA binding"/>
    <property type="evidence" value="ECO:0007669"/>
    <property type="project" value="InterPro"/>
</dbReference>
<dbReference type="GO" id="GO:0006396">
    <property type="term" value="P:RNA processing"/>
    <property type="evidence" value="ECO:0007669"/>
    <property type="project" value="InterPro"/>
</dbReference>
<comment type="similarity">
    <text evidence="1">Belongs to the class IV-like SAM-binding methyltransferase superfamily. RNA methyltransferase TrmH family.</text>
</comment>
<dbReference type="SUPFAM" id="SSF75217">
    <property type="entry name" value="alpha/beta knot"/>
    <property type="match status" value="1"/>
</dbReference>
<evidence type="ECO:0000313" key="7">
    <source>
        <dbReference type="Proteomes" id="UP000515180"/>
    </source>
</evidence>
<keyword evidence="2 8" id="KW-0489">Methyltransferase</keyword>
<proteinExistence type="inferred from homology"/>
<feature type="domain" description="MRM3-like substrate binding" evidence="6">
    <location>
        <begin position="107"/>
        <end position="182"/>
    </location>
</feature>
<protein>
    <submittedName>
        <fullName evidence="8">rRNA methyltransferase 3, mitochondrial</fullName>
    </submittedName>
</protein>
<dbReference type="Proteomes" id="UP000515180">
    <property type="component" value="Unplaced"/>
</dbReference>
<evidence type="ECO:0000259" key="5">
    <source>
        <dbReference type="Pfam" id="PF00588"/>
    </source>
</evidence>
<dbReference type="KEGG" id="bim:100745956"/>
<dbReference type="SUPFAM" id="SSF55315">
    <property type="entry name" value="L30e-like"/>
    <property type="match status" value="1"/>
</dbReference>